<name>A0A974WGG4_9BACT</name>
<dbReference type="KEGG" id="fuv:JR347_01785"/>
<sequence length="54" mass="5975">MEASGELKNVLWVNFQQLADINQLKIKMGTAAVKNAALAKYRRCTSTKGKKGYS</sequence>
<dbReference type="Proteomes" id="UP000662783">
    <property type="component" value="Chromosome"/>
</dbReference>
<dbReference type="EMBL" id="CP070608">
    <property type="protein sequence ID" value="QSE97846.1"/>
    <property type="molecule type" value="Genomic_DNA"/>
</dbReference>
<accession>A0A974WGG4</accession>
<gene>
    <name evidence="1" type="ORF">JR347_01785</name>
</gene>
<dbReference type="RefSeq" id="WP_205722354.1">
    <property type="nucleotide sequence ID" value="NZ_CP070608.1"/>
</dbReference>
<organism evidence="1 2">
    <name type="scientific">Fulvivirga lutea</name>
    <dbReference type="NCBI Taxonomy" id="2810512"/>
    <lineage>
        <taxon>Bacteria</taxon>
        <taxon>Pseudomonadati</taxon>
        <taxon>Bacteroidota</taxon>
        <taxon>Cytophagia</taxon>
        <taxon>Cytophagales</taxon>
        <taxon>Fulvivirgaceae</taxon>
        <taxon>Fulvivirga</taxon>
    </lineage>
</organism>
<proteinExistence type="predicted"/>
<evidence type="ECO:0000313" key="2">
    <source>
        <dbReference type="Proteomes" id="UP000662783"/>
    </source>
</evidence>
<dbReference type="AlphaFoldDB" id="A0A974WGG4"/>
<reference evidence="1" key="1">
    <citation type="submission" date="2021-02" db="EMBL/GenBank/DDBJ databases">
        <title>Fulvivirga sp. S481 isolated from sea water.</title>
        <authorList>
            <person name="Bae S.S."/>
            <person name="Baek K."/>
        </authorList>
    </citation>
    <scope>NUCLEOTIDE SEQUENCE</scope>
    <source>
        <strain evidence="1">S481</strain>
    </source>
</reference>
<keyword evidence="2" id="KW-1185">Reference proteome</keyword>
<evidence type="ECO:0000313" key="1">
    <source>
        <dbReference type="EMBL" id="QSE97846.1"/>
    </source>
</evidence>
<protein>
    <submittedName>
        <fullName evidence="1">Uncharacterized protein</fullName>
    </submittedName>
</protein>